<keyword evidence="6" id="KW-0963">Cytoplasm</keyword>
<feature type="site" description="Transition state stabilizer" evidence="6">
    <location>
        <position position="173"/>
    </location>
</feature>
<dbReference type="EC" id="2.7.2.1" evidence="6"/>
<comment type="similarity">
    <text evidence="1 6 7">Belongs to the acetokinase family.</text>
</comment>
<dbReference type="PROSITE" id="PS01076">
    <property type="entry name" value="ACETATE_KINASE_2"/>
    <property type="match status" value="1"/>
</dbReference>
<dbReference type="InterPro" id="IPR000890">
    <property type="entry name" value="Aliphatic_acid_kin_short-chain"/>
</dbReference>
<protein>
    <recommendedName>
        <fullName evidence="6">Acetate kinase</fullName>
        <ecNumber evidence="6">2.7.2.1</ecNumber>
    </recommendedName>
    <alternativeName>
        <fullName evidence="6">Acetokinase</fullName>
    </alternativeName>
</protein>
<feature type="binding site" evidence="6">
    <location>
        <position position="377"/>
    </location>
    <ligand>
        <name>Mg(2+)</name>
        <dbReference type="ChEBI" id="CHEBI:18420"/>
    </ligand>
</feature>
<dbReference type="Pfam" id="PF00871">
    <property type="entry name" value="Acetate_kinase"/>
    <property type="match status" value="1"/>
</dbReference>
<evidence type="ECO:0000256" key="6">
    <source>
        <dbReference type="HAMAP-Rule" id="MF_00020"/>
    </source>
</evidence>
<feature type="site" description="Transition state stabilizer" evidence="6">
    <location>
        <position position="234"/>
    </location>
</feature>
<evidence type="ECO:0000256" key="2">
    <source>
        <dbReference type="ARBA" id="ARBA00022679"/>
    </source>
</evidence>
<dbReference type="NCBIfam" id="TIGR00016">
    <property type="entry name" value="ackA"/>
    <property type="match status" value="1"/>
</dbReference>
<dbReference type="RefSeq" id="WP_317963313.1">
    <property type="nucleotide sequence ID" value="NZ_OX458333.1"/>
</dbReference>
<evidence type="ECO:0000256" key="4">
    <source>
        <dbReference type="ARBA" id="ARBA00022777"/>
    </source>
</evidence>
<dbReference type="Proteomes" id="UP001162030">
    <property type="component" value="Chromosome"/>
</dbReference>
<keyword evidence="4 6" id="KW-0418">Kinase</keyword>
<keyword evidence="6" id="KW-0479">Metal-binding</keyword>
<feature type="binding site" evidence="6">
    <location>
        <begin position="323"/>
        <end position="327"/>
    </location>
    <ligand>
        <name>ATP</name>
        <dbReference type="ChEBI" id="CHEBI:30616"/>
    </ligand>
</feature>
<accession>A0ABM9I4V5</accession>
<dbReference type="EMBL" id="OX458333">
    <property type="protein sequence ID" value="CAI8893393.1"/>
    <property type="molecule type" value="Genomic_DNA"/>
</dbReference>
<dbReference type="InterPro" id="IPR043129">
    <property type="entry name" value="ATPase_NBD"/>
</dbReference>
<proteinExistence type="inferred from homology"/>
<evidence type="ECO:0000256" key="3">
    <source>
        <dbReference type="ARBA" id="ARBA00022741"/>
    </source>
</evidence>
<keyword evidence="3 6" id="KW-0547">Nucleotide-binding</keyword>
<evidence type="ECO:0000256" key="7">
    <source>
        <dbReference type="RuleBase" id="RU003835"/>
    </source>
</evidence>
<comment type="pathway">
    <text evidence="6">Metabolic intermediate biosynthesis; acetyl-CoA biosynthesis; acetyl-CoA from acetate: step 1/2.</text>
</comment>
<feature type="binding site" evidence="6">
    <location>
        <begin position="275"/>
        <end position="277"/>
    </location>
    <ligand>
        <name>ATP</name>
        <dbReference type="ChEBI" id="CHEBI:30616"/>
    </ligand>
</feature>
<evidence type="ECO:0000313" key="8">
    <source>
        <dbReference type="EMBL" id="CAI8893393.1"/>
    </source>
</evidence>
<evidence type="ECO:0000313" key="9">
    <source>
        <dbReference type="Proteomes" id="UP001162030"/>
    </source>
</evidence>
<comment type="subunit">
    <text evidence="6">Homodimer.</text>
</comment>
<dbReference type="PANTHER" id="PTHR21060">
    <property type="entry name" value="ACETATE KINASE"/>
    <property type="match status" value="1"/>
</dbReference>
<feature type="binding site" evidence="6">
    <location>
        <position position="9"/>
    </location>
    <ligand>
        <name>Mg(2+)</name>
        <dbReference type="ChEBI" id="CHEBI:18420"/>
    </ligand>
</feature>
<dbReference type="SUPFAM" id="SSF53067">
    <property type="entry name" value="Actin-like ATPase domain"/>
    <property type="match status" value="2"/>
</dbReference>
<dbReference type="PIRSF" id="PIRSF000722">
    <property type="entry name" value="Acetate_prop_kin"/>
    <property type="match status" value="1"/>
</dbReference>
<feature type="binding site" evidence="6">
    <location>
        <position position="16"/>
    </location>
    <ligand>
        <name>ATP</name>
        <dbReference type="ChEBI" id="CHEBI:30616"/>
    </ligand>
</feature>
<comment type="function">
    <text evidence="6">Catalyzes the formation of acetyl phosphate from acetate and ATP. Can also catalyze the reverse reaction.</text>
</comment>
<evidence type="ECO:0000256" key="5">
    <source>
        <dbReference type="ARBA" id="ARBA00022840"/>
    </source>
</evidence>
<comment type="catalytic activity">
    <reaction evidence="6">
        <text>acetate + ATP = acetyl phosphate + ADP</text>
        <dbReference type="Rhea" id="RHEA:11352"/>
        <dbReference type="ChEBI" id="CHEBI:22191"/>
        <dbReference type="ChEBI" id="CHEBI:30089"/>
        <dbReference type="ChEBI" id="CHEBI:30616"/>
        <dbReference type="ChEBI" id="CHEBI:456216"/>
        <dbReference type="EC" id="2.7.2.1"/>
    </reaction>
</comment>
<organism evidence="8 9">
    <name type="scientific">Methylocaldum szegediense</name>
    <dbReference type="NCBI Taxonomy" id="73780"/>
    <lineage>
        <taxon>Bacteria</taxon>
        <taxon>Pseudomonadati</taxon>
        <taxon>Pseudomonadota</taxon>
        <taxon>Gammaproteobacteria</taxon>
        <taxon>Methylococcales</taxon>
        <taxon>Methylococcaceae</taxon>
        <taxon>Methylocaldum</taxon>
    </lineage>
</organism>
<dbReference type="HAMAP" id="MF_00020">
    <property type="entry name" value="Acetate_kinase"/>
    <property type="match status" value="1"/>
</dbReference>
<dbReference type="InterPro" id="IPR004372">
    <property type="entry name" value="Ac/propionate_kinase"/>
</dbReference>
<keyword evidence="6" id="KW-0460">Magnesium</keyword>
<comment type="subcellular location">
    <subcellularLocation>
        <location evidence="6">Cytoplasm</location>
    </subcellularLocation>
</comment>
<dbReference type="InterPro" id="IPR023865">
    <property type="entry name" value="Aliphatic_acid_kinase_CS"/>
</dbReference>
<sequence>MHRKVLVLNSGSSSVKYRLFDLDVERVLVSGVIERIGESSVGPPDGNGEESFADHRQAIAEVMRKLRESGELLDSNELYAIGHRVVHGGEIFRSAVIVDDAVIEAIRAAFPLAPLQNPPNLLGIEVCRELWPGVPQVAVFDTAFHLSMPPHAYRYALPDTFYRDHGIRRYGFHGTSFAYVAKRAAAYLGRPLESCNFIALHLGNGASAVAIKRGRSVDTSMGMTPLAGLIMGTRCGDIDPGVLLYLINSGICSTADLDWLLSRNSGLKGLVGANDMREILRLAAAGDGDACLAVEMYCYAIKKYIGGYLAILGNIDALIFTAGIGEHAAPIRYKVCSGLEPCGIAIDIRKNAVDPNETAELQAVHSRTKILIVPTDEELEIAREAAAVMDARVAGFNG</sequence>
<name>A0ABM9I4V5_9GAMM</name>
<dbReference type="GO" id="GO:0008776">
    <property type="term" value="F:acetate kinase activity"/>
    <property type="evidence" value="ECO:0007669"/>
    <property type="project" value="UniProtKB-EC"/>
</dbReference>
<dbReference type="Gene3D" id="3.30.420.40">
    <property type="match status" value="2"/>
</dbReference>
<reference evidence="8 9" key="1">
    <citation type="submission" date="2023-03" db="EMBL/GenBank/DDBJ databases">
        <authorList>
            <person name="Pearce D."/>
        </authorList>
    </citation>
    <scope>NUCLEOTIDE SEQUENCE [LARGE SCALE GENOMIC DNA]</scope>
    <source>
        <strain evidence="8">Msz</strain>
    </source>
</reference>
<keyword evidence="2 6" id="KW-0808">Transferase</keyword>
<comment type="cofactor">
    <cofactor evidence="6">
        <name>Mg(2+)</name>
        <dbReference type="ChEBI" id="CHEBI:18420"/>
    </cofactor>
    <cofactor evidence="6">
        <name>Mn(2+)</name>
        <dbReference type="ChEBI" id="CHEBI:29035"/>
    </cofactor>
    <text evidence="6">Mg(2+). Can also accept Mn(2+).</text>
</comment>
<keyword evidence="5 6" id="KW-0067">ATP-binding</keyword>
<gene>
    <name evidence="6 8" type="primary">ackA</name>
    <name evidence="8" type="ORF">MSZNOR_3291</name>
</gene>
<dbReference type="PRINTS" id="PR00471">
    <property type="entry name" value="ACETATEKNASE"/>
</dbReference>
<dbReference type="PANTHER" id="PTHR21060:SF15">
    <property type="entry name" value="ACETATE KINASE-RELATED"/>
    <property type="match status" value="1"/>
</dbReference>
<dbReference type="PROSITE" id="PS01075">
    <property type="entry name" value="ACETATE_KINASE_1"/>
    <property type="match status" value="1"/>
</dbReference>
<feature type="active site" description="Proton donor/acceptor" evidence="6">
    <location>
        <position position="141"/>
    </location>
</feature>
<feature type="binding site" evidence="6">
    <location>
        <begin position="201"/>
        <end position="205"/>
    </location>
    <ligand>
        <name>ATP</name>
        <dbReference type="ChEBI" id="CHEBI:30616"/>
    </ligand>
</feature>
<evidence type="ECO:0000256" key="1">
    <source>
        <dbReference type="ARBA" id="ARBA00008748"/>
    </source>
</evidence>
<feature type="binding site" evidence="6">
    <location>
        <position position="84"/>
    </location>
    <ligand>
        <name>substrate</name>
    </ligand>
</feature>
<dbReference type="CDD" id="cd24010">
    <property type="entry name" value="ASKHA_NBD_AcK_PK"/>
    <property type="match status" value="1"/>
</dbReference>
<keyword evidence="9" id="KW-1185">Reference proteome</keyword>